<dbReference type="InterPro" id="IPR013083">
    <property type="entry name" value="Znf_RING/FYVE/PHD"/>
</dbReference>
<evidence type="ECO:0000256" key="10">
    <source>
        <dbReference type="ARBA" id="ARBA00022786"/>
    </source>
</evidence>
<dbReference type="SUPFAM" id="SSF57850">
    <property type="entry name" value="RING/U-box"/>
    <property type="match status" value="1"/>
</dbReference>
<keyword evidence="5" id="KW-0808">Transferase</keyword>
<evidence type="ECO:0000256" key="6">
    <source>
        <dbReference type="ARBA" id="ARBA00022692"/>
    </source>
</evidence>
<keyword evidence="11" id="KW-0862">Zinc</keyword>
<dbReference type="GO" id="GO:0061630">
    <property type="term" value="F:ubiquitin protein ligase activity"/>
    <property type="evidence" value="ECO:0007669"/>
    <property type="project" value="UniProtKB-EC"/>
</dbReference>
<protein>
    <recommendedName>
        <fullName evidence="4">RING-type E3 ubiquitin transferase</fullName>
        <ecNumber evidence="4">2.3.2.27</ecNumber>
    </recommendedName>
</protein>
<comment type="similarity">
    <text evidence="14">Belongs to the RING-type zinc finger family. ATL subfamily.</text>
</comment>
<dbReference type="Pfam" id="PF13639">
    <property type="entry name" value="zf-RING_2"/>
    <property type="match status" value="1"/>
</dbReference>
<dbReference type="Pfam" id="PF13947">
    <property type="entry name" value="GUB_WAK_bind"/>
    <property type="match status" value="2"/>
</dbReference>
<feature type="domain" description="RING-type" evidence="17">
    <location>
        <begin position="306"/>
        <end position="348"/>
    </location>
</feature>
<name>A0A7J9IRV4_9ROSI</name>
<keyword evidence="6 16" id="KW-0812">Transmembrane</keyword>
<keyword evidence="9 15" id="KW-0863">Zinc-finger</keyword>
<evidence type="ECO:0000256" key="14">
    <source>
        <dbReference type="ARBA" id="ARBA00024209"/>
    </source>
</evidence>
<evidence type="ECO:0000313" key="18">
    <source>
        <dbReference type="EMBL" id="MBA0824832.1"/>
    </source>
</evidence>
<keyword evidence="13 16" id="KW-0472">Membrane</keyword>
<dbReference type="GO" id="GO:0016020">
    <property type="term" value="C:membrane"/>
    <property type="evidence" value="ECO:0007669"/>
    <property type="project" value="UniProtKB-SubCell"/>
</dbReference>
<organism evidence="18 19">
    <name type="scientific">Gossypium armourianum</name>
    <dbReference type="NCBI Taxonomy" id="34283"/>
    <lineage>
        <taxon>Eukaryota</taxon>
        <taxon>Viridiplantae</taxon>
        <taxon>Streptophyta</taxon>
        <taxon>Embryophyta</taxon>
        <taxon>Tracheophyta</taxon>
        <taxon>Spermatophyta</taxon>
        <taxon>Magnoliopsida</taxon>
        <taxon>eudicotyledons</taxon>
        <taxon>Gunneridae</taxon>
        <taxon>Pentapetalae</taxon>
        <taxon>rosids</taxon>
        <taxon>malvids</taxon>
        <taxon>Malvales</taxon>
        <taxon>Malvaceae</taxon>
        <taxon>Malvoideae</taxon>
        <taxon>Gossypium</taxon>
    </lineage>
</organism>
<keyword evidence="12 16" id="KW-1133">Transmembrane helix</keyword>
<dbReference type="EMBL" id="JABFAE010000003">
    <property type="protein sequence ID" value="MBA0824832.1"/>
    <property type="molecule type" value="Genomic_DNA"/>
</dbReference>
<dbReference type="InterPro" id="IPR001841">
    <property type="entry name" value="Znf_RING"/>
</dbReference>
<comment type="subcellular location">
    <subcellularLocation>
        <location evidence="2">Membrane</location>
        <topology evidence="2">Single-pass membrane protein</topology>
    </subcellularLocation>
</comment>
<dbReference type="Proteomes" id="UP000593575">
    <property type="component" value="Unassembled WGS sequence"/>
</dbReference>
<comment type="catalytic activity">
    <reaction evidence="1">
        <text>S-ubiquitinyl-[E2 ubiquitin-conjugating enzyme]-L-cysteine + [acceptor protein]-L-lysine = [E2 ubiquitin-conjugating enzyme]-L-cysteine + N(6)-ubiquitinyl-[acceptor protein]-L-lysine.</text>
        <dbReference type="EC" id="2.3.2.27"/>
    </reaction>
</comment>
<keyword evidence="10" id="KW-0833">Ubl conjugation pathway</keyword>
<evidence type="ECO:0000256" key="2">
    <source>
        <dbReference type="ARBA" id="ARBA00004167"/>
    </source>
</evidence>
<dbReference type="EC" id="2.3.2.27" evidence="4"/>
<gene>
    <name evidence="18" type="ORF">Goarm_021474</name>
</gene>
<proteinExistence type="inferred from homology"/>
<dbReference type="Gene3D" id="3.30.40.10">
    <property type="entry name" value="Zinc/RING finger domain, C3HC4 (zinc finger)"/>
    <property type="match status" value="1"/>
</dbReference>
<evidence type="ECO:0000259" key="17">
    <source>
        <dbReference type="PROSITE" id="PS50089"/>
    </source>
</evidence>
<keyword evidence="7" id="KW-0479">Metal-binding</keyword>
<dbReference type="InterPro" id="IPR025287">
    <property type="entry name" value="WAK_GUB"/>
</dbReference>
<feature type="transmembrane region" description="Helical" evidence="16">
    <location>
        <begin position="220"/>
        <end position="238"/>
    </location>
</feature>
<evidence type="ECO:0000256" key="8">
    <source>
        <dbReference type="ARBA" id="ARBA00022729"/>
    </source>
</evidence>
<dbReference type="AlphaFoldDB" id="A0A7J9IRV4"/>
<reference evidence="18 19" key="1">
    <citation type="journal article" date="2019" name="Genome Biol. Evol.">
        <title>Insights into the evolution of the New World diploid cottons (Gossypium, subgenus Houzingenia) based on genome sequencing.</title>
        <authorList>
            <person name="Grover C.E."/>
            <person name="Arick M.A. 2nd"/>
            <person name="Thrash A."/>
            <person name="Conover J.L."/>
            <person name="Sanders W.S."/>
            <person name="Peterson D.G."/>
            <person name="Frelichowski J.E."/>
            <person name="Scheffler J.A."/>
            <person name="Scheffler B.E."/>
            <person name="Wendel J.F."/>
        </authorList>
    </citation>
    <scope>NUCLEOTIDE SEQUENCE [LARGE SCALE GENOMIC DNA]</scope>
    <source>
        <strain evidence="18">6</strain>
        <tissue evidence="18">Leaf</tissue>
    </source>
</reference>
<dbReference type="PROSITE" id="PS50089">
    <property type="entry name" value="ZF_RING_2"/>
    <property type="match status" value="1"/>
</dbReference>
<dbReference type="PANTHER" id="PTHR46279:SF6">
    <property type="entry name" value="RING-TYPE E3 UBIQUITIN TRANSFERASE"/>
    <property type="match status" value="1"/>
</dbReference>
<evidence type="ECO:0000256" key="16">
    <source>
        <dbReference type="SAM" id="Phobius"/>
    </source>
</evidence>
<evidence type="ECO:0000256" key="15">
    <source>
        <dbReference type="PROSITE-ProRule" id="PRU00175"/>
    </source>
</evidence>
<dbReference type="InterPro" id="IPR046948">
    <property type="entry name" value="ATL20-22-like"/>
</dbReference>
<dbReference type="PANTHER" id="PTHR46279">
    <property type="entry name" value="RING/U-BOX SUPERFAMILY PROTEIN"/>
    <property type="match status" value="1"/>
</dbReference>
<evidence type="ECO:0000256" key="3">
    <source>
        <dbReference type="ARBA" id="ARBA00004906"/>
    </source>
</evidence>
<dbReference type="GO" id="GO:0008270">
    <property type="term" value="F:zinc ion binding"/>
    <property type="evidence" value="ECO:0007669"/>
    <property type="project" value="UniProtKB-KW"/>
</dbReference>
<keyword evidence="8" id="KW-0732">Signal</keyword>
<evidence type="ECO:0000256" key="13">
    <source>
        <dbReference type="ARBA" id="ARBA00023136"/>
    </source>
</evidence>
<accession>A0A7J9IRV4</accession>
<evidence type="ECO:0000256" key="4">
    <source>
        <dbReference type="ARBA" id="ARBA00012483"/>
    </source>
</evidence>
<keyword evidence="19" id="KW-1185">Reference proteome</keyword>
<dbReference type="GO" id="GO:0030247">
    <property type="term" value="F:polysaccharide binding"/>
    <property type="evidence" value="ECO:0007669"/>
    <property type="project" value="InterPro"/>
</dbReference>
<evidence type="ECO:0000256" key="11">
    <source>
        <dbReference type="ARBA" id="ARBA00022833"/>
    </source>
</evidence>
<dbReference type="CDD" id="cd16461">
    <property type="entry name" value="RING-H2_EL5-like"/>
    <property type="match status" value="1"/>
</dbReference>
<comment type="pathway">
    <text evidence="3">Protein modification; protein ubiquitination.</text>
</comment>
<evidence type="ECO:0000256" key="9">
    <source>
        <dbReference type="ARBA" id="ARBA00022771"/>
    </source>
</evidence>
<feature type="non-terminal residue" evidence="18">
    <location>
        <position position="551"/>
    </location>
</feature>
<evidence type="ECO:0000256" key="12">
    <source>
        <dbReference type="ARBA" id="ARBA00022989"/>
    </source>
</evidence>
<evidence type="ECO:0000313" key="19">
    <source>
        <dbReference type="Proteomes" id="UP000593575"/>
    </source>
</evidence>
<comment type="caution">
    <text evidence="18">The sequence shown here is derived from an EMBL/GenBank/DDBJ whole genome shotgun (WGS) entry which is preliminary data.</text>
</comment>
<sequence length="551" mass="61646">MFTVDDFCPAVFCDDILVSFPFRLSYQPYCCGDPNFNLACRSTDQTIINFPFSGEFTVDVISYSPRYLQLSQYCIPERLLQGLDLSATPFKPLYPESYTFLNCSSETNVSMVYPAIKFICLSDLNFSIWGIPTIAYNQSSSLSSCLEIAKILVPLPSPNWPTYGFDDIVLTWEQPDCQSAPCNYCGSSESNCQNGNGDGVDGECSNLRKKKKGLSTSTKYALIFIVTPIILILVLIIICNVRVHCYDGRRGLQHRPNAEISSFIAEPPVAPNPITVNGLDGSSIEAYPITLLDENFKLPRPNDNTCSICLSEYEAKETIRTIPDCTHYFHANCIDEWLKLNAACPVCRNTPDHDPASLITSSTSSSPSRPPQYNQPDRCGYPRFNLTCKNQTKPTLTLPFSGEFIVENIDYLYQSIWINDPDYCIPRRFFKGLNLFGTPFEAQDLESYVFLNCSNGAIPKQLPQVRYISCLSGETFSVIAIPANRLDEYRSLSWTCMNIGKVLVRPWDPNYGMRLTWNEPADCLSCEIGGGNCMFKSDTGLDIRCSGGFSS</sequence>
<evidence type="ECO:0000256" key="5">
    <source>
        <dbReference type="ARBA" id="ARBA00022679"/>
    </source>
</evidence>
<evidence type="ECO:0000256" key="1">
    <source>
        <dbReference type="ARBA" id="ARBA00000900"/>
    </source>
</evidence>
<dbReference type="SMART" id="SM00184">
    <property type="entry name" value="RING"/>
    <property type="match status" value="1"/>
</dbReference>
<evidence type="ECO:0000256" key="7">
    <source>
        <dbReference type="ARBA" id="ARBA00022723"/>
    </source>
</evidence>